<evidence type="ECO:0000313" key="3">
    <source>
        <dbReference type="Proteomes" id="UP000076858"/>
    </source>
</evidence>
<keyword evidence="1" id="KW-0732">Signal</keyword>
<accession>A0A164V1Y9</accession>
<dbReference type="Proteomes" id="UP000076858">
    <property type="component" value="Unassembled WGS sequence"/>
</dbReference>
<protein>
    <submittedName>
        <fullName evidence="2">Uncharacterized protein</fullName>
    </submittedName>
</protein>
<dbReference type="EMBL" id="LRGB01001476">
    <property type="protein sequence ID" value="KZS11888.1"/>
    <property type="molecule type" value="Genomic_DNA"/>
</dbReference>
<feature type="signal peptide" evidence="1">
    <location>
        <begin position="1"/>
        <end position="18"/>
    </location>
</feature>
<reference evidence="2 3" key="1">
    <citation type="submission" date="2016-03" db="EMBL/GenBank/DDBJ databases">
        <title>EvidentialGene: Evidence-directed Construction of Genes on Genomes.</title>
        <authorList>
            <person name="Gilbert D.G."/>
            <person name="Choi J.-H."/>
            <person name="Mockaitis K."/>
            <person name="Colbourne J."/>
            <person name="Pfrender M."/>
        </authorList>
    </citation>
    <scope>NUCLEOTIDE SEQUENCE [LARGE SCALE GENOMIC DNA]</scope>
    <source>
        <strain evidence="2 3">Xinb3</strain>
        <tissue evidence="2">Complete organism</tissue>
    </source>
</reference>
<feature type="non-terminal residue" evidence="2">
    <location>
        <position position="1"/>
    </location>
</feature>
<evidence type="ECO:0000313" key="2">
    <source>
        <dbReference type="EMBL" id="KZS11888.1"/>
    </source>
</evidence>
<evidence type="ECO:0000256" key="1">
    <source>
        <dbReference type="SAM" id="SignalP"/>
    </source>
</evidence>
<feature type="chain" id="PRO_5007853696" evidence="1">
    <location>
        <begin position="19"/>
        <end position="100"/>
    </location>
</feature>
<gene>
    <name evidence="2" type="ORF">APZ42_023317</name>
</gene>
<organism evidence="2 3">
    <name type="scientific">Daphnia magna</name>
    <dbReference type="NCBI Taxonomy" id="35525"/>
    <lineage>
        <taxon>Eukaryota</taxon>
        <taxon>Metazoa</taxon>
        <taxon>Ecdysozoa</taxon>
        <taxon>Arthropoda</taxon>
        <taxon>Crustacea</taxon>
        <taxon>Branchiopoda</taxon>
        <taxon>Diplostraca</taxon>
        <taxon>Cladocera</taxon>
        <taxon>Anomopoda</taxon>
        <taxon>Daphniidae</taxon>
        <taxon>Daphnia</taxon>
    </lineage>
</organism>
<comment type="caution">
    <text evidence="2">The sequence shown here is derived from an EMBL/GenBank/DDBJ whole genome shotgun (WGS) entry which is preliminary data.</text>
</comment>
<dbReference type="AlphaFoldDB" id="A0A164V1Y9"/>
<proteinExistence type="predicted"/>
<name>A0A164V1Y9_9CRUS</name>
<sequence length="100" mass="11391">YFFVVCCLLVVVINVWKCKHTLCDSEKTLEFCVCVCVCMDSHPVKSLGGETDCSSDLLEIPNRIQVTLFKKLQTAPKEIVVVVIKRGCFKFYLVPPFKKK</sequence>
<keyword evidence="3" id="KW-1185">Reference proteome</keyword>